<dbReference type="Proteomes" id="UP000070376">
    <property type="component" value="Unassembled WGS sequence"/>
</dbReference>
<evidence type="ECO:0000313" key="2">
    <source>
        <dbReference type="Proteomes" id="UP000070376"/>
    </source>
</evidence>
<sequence>MLSPFTRGSRTYRYFFLPGLKYPFHANKTRLLYATCITALRRDVPAYFALHTADIFRRY</sequence>
<gene>
    <name evidence="1" type="ORF">HMPREF3213_03004</name>
</gene>
<comment type="caution">
    <text evidence="1">The sequence shown here is derived from an EMBL/GenBank/DDBJ whole genome shotgun (WGS) entry which is preliminary data.</text>
</comment>
<dbReference type="PATRIC" id="fig|1398.22.peg.3013"/>
<reference evidence="2" key="1">
    <citation type="submission" date="2016-01" db="EMBL/GenBank/DDBJ databases">
        <authorList>
            <person name="Mitreva M."/>
            <person name="Pepin K.H."/>
            <person name="Mihindukulasuriya K.A."/>
            <person name="Fulton R."/>
            <person name="Fronick C."/>
            <person name="O'Laughlin M."/>
            <person name="Miner T."/>
            <person name="Herter B."/>
            <person name="Rosa B.A."/>
            <person name="Cordes M."/>
            <person name="Tomlinson C."/>
            <person name="Wollam A."/>
            <person name="Palsikar V.B."/>
            <person name="Mardis E.R."/>
            <person name="Wilson R.K."/>
        </authorList>
    </citation>
    <scope>NUCLEOTIDE SEQUENCE [LARGE SCALE GENOMIC DNA]</scope>
    <source>
        <strain evidence="2">GED7749B</strain>
    </source>
</reference>
<proteinExistence type="predicted"/>
<evidence type="ECO:0000313" key="1">
    <source>
        <dbReference type="EMBL" id="KWZ78354.1"/>
    </source>
</evidence>
<accession>A0A133KG26</accession>
<protein>
    <submittedName>
        <fullName evidence="1">Uncharacterized protein</fullName>
    </submittedName>
</protein>
<name>A0A133KG26_HEYCO</name>
<dbReference type="AlphaFoldDB" id="A0A133KG26"/>
<organism evidence="1 2">
    <name type="scientific">Heyndrickxia coagulans</name>
    <name type="common">Weizmannia coagulans</name>
    <dbReference type="NCBI Taxonomy" id="1398"/>
    <lineage>
        <taxon>Bacteria</taxon>
        <taxon>Bacillati</taxon>
        <taxon>Bacillota</taxon>
        <taxon>Bacilli</taxon>
        <taxon>Bacillales</taxon>
        <taxon>Bacillaceae</taxon>
        <taxon>Heyndrickxia</taxon>
    </lineage>
</organism>
<dbReference type="EMBL" id="LRPN01000144">
    <property type="protein sequence ID" value="KWZ78354.1"/>
    <property type="molecule type" value="Genomic_DNA"/>
</dbReference>